<name>A0A2N9IVX9_FAGSY</name>
<organism evidence="2">
    <name type="scientific">Fagus sylvatica</name>
    <name type="common">Beechnut</name>
    <dbReference type="NCBI Taxonomy" id="28930"/>
    <lineage>
        <taxon>Eukaryota</taxon>
        <taxon>Viridiplantae</taxon>
        <taxon>Streptophyta</taxon>
        <taxon>Embryophyta</taxon>
        <taxon>Tracheophyta</taxon>
        <taxon>Spermatophyta</taxon>
        <taxon>Magnoliopsida</taxon>
        <taxon>eudicotyledons</taxon>
        <taxon>Gunneridae</taxon>
        <taxon>Pentapetalae</taxon>
        <taxon>rosids</taxon>
        <taxon>fabids</taxon>
        <taxon>Fagales</taxon>
        <taxon>Fagaceae</taxon>
        <taxon>Fagus</taxon>
    </lineage>
</organism>
<keyword evidence="1" id="KW-0812">Transmembrane</keyword>
<dbReference type="AlphaFoldDB" id="A0A2N9IVX9"/>
<gene>
    <name evidence="2" type="ORF">FSB_LOCUS56272</name>
</gene>
<keyword evidence="1" id="KW-0472">Membrane</keyword>
<evidence type="ECO:0008006" key="3">
    <source>
        <dbReference type="Google" id="ProtNLM"/>
    </source>
</evidence>
<keyword evidence="1" id="KW-1133">Transmembrane helix</keyword>
<dbReference type="EMBL" id="OIVN01006229">
    <property type="protein sequence ID" value="SPD28390.1"/>
    <property type="molecule type" value="Genomic_DNA"/>
</dbReference>
<proteinExistence type="predicted"/>
<accession>A0A2N9IVX9</accession>
<reference evidence="2" key="1">
    <citation type="submission" date="2018-02" db="EMBL/GenBank/DDBJ databases">
        <authorList>
            <person name="Cohen D.B."/>
            <person name="Kent A.D."/>
        </authorList>
    </citation>
    <scope>NUCLEOTIDE SEQUENCE</scope>
</reference>
<protein>
    <recommendedName>
        <fullName evidence="3">Transmembrane protein</fullName>
    </recommendedName>
</protein>
<feature type="transmembrane region" description="Helical" evidence="1">
    <location>
        <begin position="6"/>
        <end position="25"/>
    </location>
</feature>
<sequence length="70" mass="7054">MVAGVGVIVVIMCGVNAGVGVVVSWSCGGDCCVVLLCGFDMVVGVGVLVVIVCGGDCVDDGCSPELEFWW</sequence>
<evidence type="ECO:0000256" key="1">
    <source>
        <dbReference type="SAM" id="Phobius"/>
    </source>
</evidence>
<feature type="transmembrane region" description="Helical" evidence="1">
    <location>
        <begin position="32"/>
        <end position="52"/>
    </location>
</feature>
<evidence type="ECO:0000313" key="2">
    <source>
        <dbReference type="EMBL" id="SPD28390.1"/>
    </source>
</evidence>